<protein>
    <recommendedName>
        <fullName evidence="4">nitrilase</fullName>
        <ecNumber evidence="4">3.5.5.1</ecNumber>
    </recommendedName>
</protein>
<dbReference type="PANTHER" id="PTHR46044">
    <property type="entry name" value="NITRILASE"/>
    <property type="match status" value="1"/>
</dbReference>
<comment type="similarity">
    <text evidence="1">Belongs to the carbon-nitrogen hydrolase superfamily. Nitrilase family.</text>
</comment>
<keyword evidence="2" id="KW-0378">Hydrolase</keyword>
<comment type="catalytic activity">
    <reaction evidence="3">
        <text>a nitrile + 2 H2O = a carboxylate + NH4(+)</text>
        <dbReference type="Rhea" id="RHEA:21724"/>
        <dbReference type="ChEBI" id="CHEBI:15377"/>
        <dbReference type="ChEBI" id="CHEBI:18379"/>
        <dbReference type="ChEBI" id="CHEBI:28938"/>
        <dbReference type="ChEBI" id="CHEBI:29067"/>
        <dbReference type="EC" id="3.5.5.1"/>
    </reaction>
</comment>
<evidence type="ECO:0000313" key="8">
    <source>
        <dbReference type="Proteomes" id="UP000244855"/>
    </source>
</evidence>
<name>A0A2V1DUA3_9PLEO</name>
<dbReference type="EC" id="3.5.5.1" evidence="4"/>
<dbReference type="EMBL" id="KZ805356">
    <property type="protein sequence ID" value="PVI01532.1"/>
    <property type="molecule type" value="Genomic_DNA"/>
</dbReference>
<dbReference type="InterPro" id="IPR003010">
    <property type="entry name" value="C-N_Hydrolase"/>
</dbReference>
<feature type="domain" description="CN hydrolase" evidence="6">
    <location>
        <begin position="11"/>
        <end position="295"/>
    </location>
</feature>
<evidence type="ECO:0000256" key="2">
    <source>
        <dbReference type="ARBA" id="ARBA00022801"/>
    </source>
</evidence>
<evidence type="ECO:0000256" key="1">
    <source>
        <dbReference type="ARBA" id="ARBA00008129"/>
    </source>
</evidence>
<dbReference type="Gene3D" id="3.60.110.10">
    <property type="entry name" value="Carbon-nitrogen hydrolase"/>
    <property type="match status" value="1"/>
</dbReference>
<dbReference type="Proteomes" id="UP000244855">
    <property type="component" value="Unassembled WGS sequence"/>
</dbReference>
<dbReference type="InterPro" id="IPR036526">
    <property type="entry name" value="C-N_Hydrolase_sf"/>
</dbReference>
<dbReference type="InterPro" id="IPR000132">
    <property type="entry name" value="Nitrilase/CN_hydratase_CS"/>
</dbReference>
<dbReference type="InterPro" id="IPR044149">
    <property type="entry name" value="Nitrilases_CHs"/>
</dbReference>
<organism evidence="7 8">
    <name type="scientific">Periconia macrospinosa</name>
    <dbReference type="NCBI Taxonomy" id="97972"/>
    <lineage>
        <taxon>Eukaryota</taxon>
        <taxon>Fungi</taxon>
        <taxon>Dikarya</taxon>
        <taxon>Ascomycota</taxon>
        <taxon>Pezizomycotina</taxon>
        <taxon>Dothideomycetes</taxon>
        <taxon>Pleosporomycetidae</taxon>
        <taxon>Pleosporales</taxon>
        <taxon>Massarineae</taxon>
        <taxon>Periconiaceae</taxon>
        <taxon>Periconia</taxon>
    </lineage>
</organism>
<evidence type="ECO:0000256" key="5">
    <source>
        <dbReference type="PROSITE-ProRule" id="PRU10139"/>
    </source>
</evidence>
<dbReference type="Pfam" id="PF00795">
    <property type="entry name" value="CN_hydrolase"/>
    <property type="match status" value="1"/>
</dbReference>
<gene>
    <name evidence="7" type="ORF">DM02DRAFT_671199</name>
</gene>
<sequence length="337" mass="36267">MSSTSTPPAALRVAVTQAEPVWLDLAATVDKTVKLIEEAAKGGAKLVAFPETWIPGYPTWIWARVIDPTLHTRYILNSLRLDSPEMEKIKAAAKEHGICVVLGFSERTESDSLYISQGIIAPDGTLVVKRRKVKPTHMERTIFGDGSGPDLLNVATIDFGPSIGPVKIGTLACWEHTQPLLKYHTYSQHEAVHIAMWPPIYPHGGVDAPGLYSMSAEGCLTLSQAYAIESGAFVLHCTAVCGKLGVETCETQKGVLFTEPGGGDSAVLGPDGRKLTERVEGGGVEEGMVFADLELVRGVGNKGFVDGVGHYSRPDLLWLGVDRREKRHVVEEGKGSG</sequence>
<dbReference type="OrthoDB" id="10250282at2759"/>
<evidence type="ECO:0000256" key="4">
    <source>
        <dbReference type="ARBA" id="ARBA00039045"/>
    </source>
</evidence>
<reference evidence="7 8" key="1">
    <citation type="journal article" date="2018" name="Sci. Rep.">
        <title>Comparative genomics provides insights into the lifestyle and reveals functional heterogeneity of dark septate endophytic fungi.</title>
        <authorList>
            <person name="Knapp D.G."/>
            <person name="Nemeth J.B."/>
            <person name="Barry K."/>
            <person name="Hainaut M."/>
            <person name="Henrissat B."/>
            <person name="Johnson J."/>
            <person name="Kuo A."/>
            <person name="Lim J.H.P."/>
            <person name="Lipzen A."/>
            <person name="Nolan M."/>
            <person name="Ohm R.A."/>
            <person name="Tamas L."/>
            <person name="Grigoriev I.V."/>
            <person name="Spatafora J.W."/>
            <person name="Nagy L.G."/>
            <person name="Kovacs G.M."/>
        </authorList>
    </citation>
    <scope>NUCLEOTIDE SEQUENCE [LARGE SCALE GENOMIC DNA]</scope>
    <source>
        <strain evidence="7 8">DSE2036</strain>
    </source>
</reference>
<keyword evidence="8" id="KW-1185">Reference proteome</keyword>
<dbReference type="AlphaFoldDB" id="A0A2V1DUA3"/>
<feature type="active site" description="Proton acceptor" evidence="5">
    <location>
        <position position="51"/>
    </location>
</feature>
<dbReference type="CDD" id="cd07564">
    <property type="entry name" value="nitrilases_CHs"/>
    <property type="match status" value="1"/>
</dbReference>
<dbReference type="PROSITE" id="PS50263">
    <property type="entry name" value="CN_HYDROLASE"/>
    <property type="match status" value="1"/>
</dbReference>
<evidence type="ECO:0000256" key="3">
    <source>
        <dbReference type="ARBA" id="ARBA00036406"/>
    </source>
</evidence>
<accession>A0A2V1DUA3</accession>
<dbReference type="PROSITE" id="PS00920">
    <property type="entry name" value="NITRIL_CHT_1"/>
    <property type="match status" value="1"/>
</dbReference>
<dbReference type="PANTHER" id="PTHR46044:SF14">
    <property type="entry name" value="ARYLACETONITRILASE"/>
    <property type="match status" value="1"/>
</dbReference>
<dbReference type="SUPFAM" id="SSF56317">
    <property type="entry name" value="Carbon-nitrogen hydrolase"/>
    <property type="match status" value="1"/>
</dbReference>
<evidence type="ECO:0000313" key="7">
    <source>
        <dbReference type="EMBL" id="PVI01532.1"/>
    </source>
</evidence>
<dbReference type="GO" id="GO:0016836">
    <property type="term" value="F:hydro-lyase activity"/>
    <property type="evidence" value="ECO:0007669"/>
    <property type="project" value="UniProtKB-ARBA"/>
</dbReference>
<proteinExistence type="inferred from homology"/>
<dbReference type="STRING" id="97972.A0A2V1DUA3"/>
<dbReference type="GO" id="GO:0000257">
    <property type="term" value="F:nitrilase activity"/>
    <property type="evidence" value="ECO:0007669"/>
    <property type="project" value="UniProtKB-EC"/>
</dbReference>
<evidence type="ECO:0000259" key="6">
    <source>
        <dbReference type="PROSITE" id="PS50263"/>
    </source>
</evidence>